<feature type="domain" description="Gamma tubulin complex component protein N-terminal" evidence="8">
    <location>
        <begin position="99"/>
        <end position="379"/>
    </location>
</feature>
<dbReference type="Pfam" id="PF04130">
    <property type="entry name" value="GCP_C_terminal"/>
    <property type="match status" value="1"/>
</dbReference>
<feature type="domain" description="Gamma tubulin complex component C-terminal" evidence="7">
    <location>
        <begin position="387"/>
        <end position="657"/>
    </location>
</feature>
<evidence type="ECO:0000259" key="7">
    <source>
        <dbReference type="Pfam" id="PF04130"/>
    </source>
</evidence>
<keyword evidence="3 5" id="KW-0493">Microtubule</keyword>
<dbReference type="EMBL" id="GG663737">
    <property type="protein sequence ID" value="EEH58782.1"/>
    <property type="molecule type" value="Genomic_DNA"/>
</dbReference>
<dbReference type="PANTHER" id="PTHR19302">
    <property type="entry name" value="GAMMA TUBULIN COMPLEX PROTEIN"/>
    <property type="match status" value="1"/>
</dbReference>
<dbReference type="InterPro" id="IPR041470">
    <property type="entry name" value="GCP_N"/>
</dbReference>
<reference evidence="9 10" key="1">
    <citation type="journal article" date="2009" name="Science">
        <title>Green evolution and dynamic adaptations revealed by genomes of the marine picoeukaryotes Micromonas.</title>
        <authorList>
            <person name="Worden A.Z."/>
            <person name="Lee J.H."/>
            <person name="Mock T."/>
            <person name="Rouze P."/>
            <person name="Simmons M.P."/>
            <person name="Aerts A.L."/>
            <person name="Allen A.E."/>
            <person name="Cuvelier M.L."/>
            <person name="Derelle E."/>
            <person name="Everett M.V."/>
            <person name="Foulon E."/>
            <person name="Grimwood J."/>
            <person name="Gundlach H."/>
            <person name="Henrissat B."/>
            <person name="Napoli C."/>
            <person name="McDonald S.M."/>
            <person name="Parker M.S."/>
            <person name="Rombauts S."/>
            <person name="Salamov A."/>
            <person name="Von Dassow P."/>
            <person name="Badger J.H."/>
            <person name="Coutinho P.M."/>
            <person name="Demir E."/>
            <person name="Dubchak I."/>
            <person name="Gentemann C."/>
            <person name="Eikrem W."/>
            <person name="Gready J.E."/>
            <person name="John U."/>
            <person name="Lanier W."/>
            <person name="Lindquist E.A."/>
            <person name="Lucas S."/>
            <person name="Mayer K.F."/>
            <person name="Moreau H."/>
            <person name="Not F."/>
            <person name="Otillar R."/>
            <person name="Panaud O."/>
            <person name="Pangilinan J."/>
            <person name="Paulsen I."/>
            <person name="Piegu B."/>
            <person name="Poliakov A."/>
            <person name="Robbens S."/>
            <person name="Schmutz J."/>
            <person name="Toulza E."/>
            <person name="Wyss T."/>
            <person name="Zelensky A."/>
            <person name="Zhou K."/>
            <person name="Armbrust E.V."/>
            <person name="Bhattacharya D."/>
            <person name="Goodenough U.W."/>
            <person name="Van de Peer Y."/>
            <person name="Grigoriev I.V."/>
        </authorList>
    </citation>
    <scope>NUCLEOTIDE SEQUENCE [LARGE SCALE GENOMIC DNA]</scope>
    <source>
        <strain evidence="9 10">CCMP1545</strain>
    </source>
</reference>
<dbReference type="Proteomes" id="UP000001876">
    <property type="component" value="Unassembled WGS sequence"/>
</dbReference>
<evidence type="ECO:0000256" key="6">
    <source>
        <dbReference type="SAM" id="MobiDB-lite"/>
    </source>
</evidence>
<dbReference type="GO" id="GO:0043015">
    <property type="term" value="F:gamma-tubulin binding"/>
    <property type="evidence" value="ECO:0007669"/>
    <property type="project" value="InterPro"/>
</dbReference>
<dbReference type="PANTHER" id="PTHR19302:SF13">
    <property type="entry name" value="GAMMA-TUBULIN COMPLEX COMPONENT 2"/>
    <property type="match status" value="1"/>
</dbReference>
<dbReference type="GO" id="GO:0000278">
    <property type="term" value="P:mitotic cell cycle"/>
    <property type="evidence" value="ECO:0007669"/>
    <property type="project" value="TreeGrafter"/>
</dbReference>
<keyword evidence="10" id="KW-1185">Reference proteome</keyword>
<gene>
    <name evidence="9" type="ORF">MICPUCDRAFT_15650</name>
</gene>
<dbReference type="GO" id="GO:0051321">
    <property type="term" value="P:meiotic cell cycle"/>
    <property type="evidence" value="ECO:0007669"/>
    <property type="project" value="TreeGrafter"/>
</dbReference>
<dbReference type="GO" id="GO:0005874">
    <property type="term" value="C:microtubule"/>
    <property type="evidence" value="ECO:0007669"/>
    <property type="project" value="UniProtKB-KW"/>
</dbReference>
<name>C1MNN0_MICPC</name>
<dbReference type="GO" id="GO:0031122">
    <property type="term" value="P:cytoplasmic microtubule organization"/>
    <property type="evidence" value="ECO:0007669"/>
    <property type="project" value="TreeGrafter"/>
</dbReference>
<comment type="subcellular location">
    <subcellularLocation>
        <location evidence="5">Cytoplasm</location>
        <location evidence="5">Cytoskeleton</location>
        <location evidence="5">Microtubule organizing center</location>
    </subcellularLocation>
</comment>
<comment type="similarity">
    <text evidence="1 5">Belongs to the TUBGCP family.</text>
</comment>
<evidence type="ECO:0000256" key="5">
    <source>
        <dbReference type="RuleBase" id="RU363050"/>
    </source>
</evidence>
<dbReference type="GO" id="GO:0051225">
    <property type="term" value="P:spindle assembly"/>
    <property type="evidence" value="ECO:0007669"/>
    <property type="project" value="TreeGrafter"/>
</dbReference>
<dbReference type="AlphaFoldDB" id="C1MNN0"/>
<keyword evidence="4 5" id="KW-0206">Cytoskeleton</keyword>
<sequence>MEGLDLGGAATPPAAARVRDSSRGEGEDAAAFAVVAARRAPGDALVEGRDFPTLPAWTSDRPFLTGSHLGSGAGGSSVARDAPKPLGEYDTACQELLVIDDLLYAMMGVEGRYVTASRSGGGAGGVVTFHISEGLEPSLRALAKEALPLCAAAATASDYAERARRFESGLVGHALAAEMSELLHDWHTMIVQLEHQKNLGRLSLQALWFYVQPAAPALALLARVAASAPGLRGAPLLNHLHREARARAGDVAARDLLLRLLRAAAAPYAKAVERWVYEGRVEDPYDEFLIVERADLDKASLSEEYDSRYWSARYTLREDVPVFLGGDLAEKVLTTGKYLTALRESTDGLGRIALGADARGTHATRINAAFKHASNALLRNVLIEGDLRARLLSMKRYFLLDKGDFLVHFVDIAGEQLSKRAPDISVDKLQSLLELSLKLSSASSDPHNEDLTCALERQGIIHQLLSIQSLRDDGTGAGGVAYDGDEAHVAMTPKEALRLTGFETFTLDYEAPWPVSLVLSRRALTKYQLLFRHMFHCKHVERRLCATWQTWQSSATRATATADAGSLGRAYILSQRMLHFLQNFVYYLACEVVEPNWHRLEAKIAEASNVDELAAEHDAFLDACMKEGMLFWPTILRRLEKIKSACLRFADASARCVLYTGSHTTPSPW</sequence>
<dbReference type="GeneID" id="9682132"/>
<dbReference type="GO" id="GO:0000930">
    <property type="term" value="C:gamma-tubulin complex"/>
    <property type="evidence" value="ECO:0007669"/>
    <property type="project" value="TreeGrafter"/>
</dbReference>
<dbReference type="GO" id="GO:0051011">
    <property type="term" value="F:microtubule minus-end binding"/>
    <property type="evidence" value="ECO:0007669"/>
    <property type="project" value="TreeGrafter"/>
</dbReference>
<evidence type="ECO:0000256" key="2">
    <source>
        <dbReference type="ARBA" id="ARBA00022490"/>
    </source>
</evidence>
<proteinExistence type="inferred from homology"/>
<dbReference type="InterPro" id="IPR007259">
    <property type="entry name" value="GCP"/>
</dbReference>
<organism evidence="10">
    <name type="scientific">Micromonas pusilla (strain CCMP1545)</name>
    <name type="common">Picoplanktonic green alga</name>
    <dbReference type="NCBI Taxonomy" id="564608"/>
    <lineage>
        <taxon>Eukaryota</taxon>
        <taxon>Viridiplantae</taxon>
        <taxon>Chlorophyta</taxon>
        <taxon>Mamiellophyceae</taxon>
        <taxon>Mamiellales</taxon>
        <taxon>Mamiellaceae</taxon>
        <taxon>Micromonas</taxon>
    </lineage>
</organism>
<protein>
    <recommendedName>
        <fullName evidence="5">Gamma-tubulin complex component</fullName>
    </recommendedName>
</protein>
<evidence type="ECO:0000256" key="1">
    <source>
        <dbReference type="ARBA" id="ARBA00010337"/>
    </source>
</evidence>
<dbReference type="GO" id="GO:0007020">
    <property type="term" value="P:microtubule nucleation"/>
    <property type="evidence" value="ECO:0007669"/>
    <property type="project" value="InterPro"/>
</dbReference>
<dbReference type="Gene3D" id="1.20.120.1900">
    <property type="entry name" value="Gamma-tubulin complex, C-terminal domain"/>
    <property type="match status" value="1"/>
</dbReference>
<dbReference type="OrthoDB" id="496603at2759"/>
<keyword evidence="2 5" id="KW-0963">Cytoplasm</keyword>
<accession>C1MNN0</accession>
<evidence type="ECO:0000256" key="4">
    <source>
        <dbReference type="ARBA" id="ARBA00023212"/>
    </source>
</evidence>
<dbReference type="eggNOG" id="KOG2001">
    <property type="taxonomic scope" value="Eukaryota"/>
</dbReference>
<dbReference type="InterPro" id="IPR042241">
    <property type="entry name" value="GCP_C_sf"/>
</dbReference>
<dbReference type="InterPro" id="IPR040457">
    <property type="entry name" value="GCP_C"/>
</dbReference>
<feature type="region of interest" description="Disordered" evidence="6">
    <location>
        <begin position="1"/>
        <end position="23"/>
    </location>
</feature>
<evidence type="ECO:0000313" key="10">
    <source>
        <dbReference type="Proteomes" id="UP000001876"/>
    </source>
</evidence>
<evidence type="ECO:0000313" key="9">
    <source>
        <dbReference type="EMBL" id="EEH58782.1"/>
    </source>
</evidence>
<comment type="function">
    <text evidence="5">Component of the gamma-tubulin ring complex (gTuRC) which mediates microtubule nucleation.</text>
</comment>
<dbReference type="RefSeq" id="XP_003057137.1">
    <property type="nucleotide sequence ID" value="XM_003057091.1"/>
</dbReference>
<dbReference type="GO" id="GO:0000922">
    <property type="term" value="C:spindle pole"/>
    <property type="evidence" value="ECO:0007669"/>
    <property type="project" value="InterPro"/>
</dbReference>
<dbReference type="Pfam" id="PF17681">
    <property type="entry name" value="GCP_N_terminal"/>
    <property type="match status" value="1"/>
</dbReference>
<dbReference type="OMA" id="QNMSGDP"/>
<dbReference type="STRING" id="564608.C1MNN0"/>
<dbReference type="KEGG" id="mpp:MICPUCDRAFT_15650"/>
<evidence type="ECO:0000259" key="8">
    <source>
        <dbReference type="Pfam" id="PF17681"/>
    </source>
</evidence>
<evidence type="ECO:0000256" key="3">
    <source>
        <dbReference type="ARBA" id="ARBA00022701"/>
    </source>
</evidence>